<dbReference type="CDD" id="cd05930">
    <property type="entry name" value="A_NRPS"/>
    <property type="match status" value="1"/>
</dbReference>
<dbReference type="Pfam" id="PF00501">
    <property type="entry name" value="AMP-binding"/>
    <property type="match status" value="1"/>
</dbReference>
<evidence type="ECO:0000256" key="2">
    <source>
        <dbReference type="ARBA" id="ARBA00022553"/>
    </source>
</evidence>
<evidence type="ECO:0000256" key="1">
    <source>
        <dbReference type="ARBA" id="ARBA00022450"/>
    </source>
</evidence>
<dbReference type="Gene3D" id="3.30.559.10">
    <property type="entry name" value="Chloramphenicol acetyltransferase-like domain"/>
    <property type="match status" value="1"/>
</dbReference>
<dbReference type="AlphaFoldDB" id="A0A022PIR3"/>
<feature type="domain" description="Carrier" evidence="3">
    <location>
        <begin position="937"/>
        <end position="1012"/>
    </location>
</feature>
<dbReference type="Gene3D" id="2.30.38.10">
    <property type="entry name" value="Luciferase, Domain 3"/>
    <property type="match status" value="1"/>
</dbReference>
<dbReference type="InterPro" id="IPR023213">
    <property type="entry name" value="CAT-like_dom_sf"/>
</dbReference>
<dbReference type="GO" id="GO:0003824">
    <property type="term" value="F:catalytic activity"/>
    <property type="evidence" value="ECO:0007669"/>
    <property type="project" value="InterPro"/>
</dbReference>
<dbReference type="InterPro" id="IPR001242">
    <property type="entry name" value="Condensation_dom"/>
</dbReference>
<dbReference type="SUPFAM" id="SSF47336">
    <property type="entry name" value="ACP-like"/>
    <property type="match status" value="1"/>
</dbReference>
<organism evidence="4 5">
    <name type="scientific">Photorhabdus aegyptia</name>
    <dbReference type="NCBI Taxonomy" id="2805098"/>
    <lineage>
        <taxon>Bacteria</taxon>
        <taxon>Pseudomonadati</taxon>
        <taxon>Pseudomonadota</taxon>
        <taxon>Gammaproteobacteria</taxon>
        <taxon>Enterobacterales</taxon>
        <taxon>Morganellaceae</taxon>
        <taxon>Photorhabdus</taxon>
    </lineage>
</organism>
<dbReference type="RefSeq" id="WP_036778170.1">
    <property type="nucleotide sequence ID" value="NZ_CAWLTM010000092.1"/>
</dbReference>
<dbReference type="Gene3D" id="3.30.300.30">
    <property type="match status" value="1"/>
</dbReference>
<dbReference type="PANTHER" id="PTHR45527">
    <property type="entry name" value="NONRIBOSOMAL PEPTIDE SYNTHETASE"/>
    <property type="match status" value="1"/>
</dbReference>
<dbReference type="GO" id="GO:0043041">
    <property type="term" value="P:amino acid activation for nonribosomal peptide biosynthetic process"/>
    <property type="evidence" value="ECO:0007669"/>
    <property type="project" value="TreeGrafter"/>
</dbReference>
<gene>
    <name evidence="4" type="ORF">BA1DRAFT_01891</name>
</gene>
<dbReference type="NCBIfam" id="TIGR01733">
    <property type="entry name" value="AA-adenyl-dom"/>
    <property type="match status" value="1"/>
</dbReference>
<dbReference type="InterPro" id="IPR045851">
    <property type="entry name" value="AMP-bd_C_sf"/>
</dbReference>
<dbReference type="EMBL" id="JFGV01000023">
    <property type="protein sequence ID" value="EYU15536.1"/>
    <property type="molecule type" value="Genomic_DNA"/>
</dbReference>
<accession>A0A022PIR3</accession>
<keyword evidence="2" id="KW-0597">Phosphoprotein</keyword>
<proteinExistence type="predicted"/>
<evidence type="ECO:0000259" key="3">
    <source>
        <dbReference type="PROSITE" id="PS50075"/>
    </source>
</evidence>
<dbReference type="Gene3D" id="3.40.50.980">
    <property type="match status" value="2"/>
</dbReference>
<dbReference type="InterPro" id="IPR000873">
    <property type="entry name" value="AMP-dep_synth/lig_dom"/>
</dbReference>
<dbReference type="InterPro" id="IPR010071">
    <property type="entry name" value="AA_adenyl_dom"/>
</dbReference>
<dbReference type="GO" id="GO:0031177">
    <property type="term" value="F:phosphopantetheine binding"/>
    <property type="evidence" value="ECO:0007669"/>
    <property type="project" value="TreeGrafter"/>
</dbReference>
<dbReference type="InterPro" id="IPR009081">
    <property type="entry name" value="PP-bd_ACP"/>
</dbReference>
<evidence type="ECO:0000313" key="5">
    <source>
        <dbReference type="Proteomes" id="UP000023464"/>
    </source>
</evidence>
<dbReference type="Pfam" id="PF00668">
    <property type="entry name" value="Condensation"/>
    <property type="match status" value="1"/>
</dbReference>
<dbReference type="PANTHER" id="PTHR45527:SF1">
    <property type="entry name" value="FATTY ACID SYNTHASE"/>
    <property type="match status" value="1"/>
</dbReference>
<evidence type="ECO:0000313" key="4">
    <source>
        <dbReference type="EMBL" id="EYU15536.1"/>
    </source>
</evidence>
<dbReference type="PROSITE" id="PS50075">
    <property type="entry name" value="CARRIER"/>
    <property type="match status" value="1"/>
</dbReference>
<sequence>MPVNYNIVALSPMQEGMLYHSIEEGSKDIYVTNFTLTIAGLIDEKKLEIAWNRVVSEHQALRTVYRWKGLSHPVQIIFDNKPLHIDFRTFENNSYRADQENINEIVSQKTEIDLERCPIKINLYKVSEDNYILHVQYHHICMDGWSLGLLITQLWDYYDHPQLKCVGNIFDYQDYIVHLNKVKQCNEAREFWQGAISQDAAMSLPSKQNLLSKGVGKIECTLDKNLINAVELYCKNNGFTLAIAIYAAWSIVLAKCNDSESICFGTTVSGRDNLIAGIENSIGLYIQTPPLLIDNLSSQMTLLSIMKSVQTTILERDAYKEYPISEIQSVNKIKHNLFDSIVVIENYPISKRLQQMSTSVDILSYTTSETTNFNLSLEVNLLDSAILKLSYNSEKYEQYFINGILKQFTKVLKAIAYNAEKTLSELCFLDEKEYNQLIIDFNNNDVPLPGPAHLTFAWQAAVEKYQDDIAIRQQGISVTYAELDELSNQIANNLYSKGVKHQELVAVKCRASIHTIALLIAINKLGAAYVPIDISTPEVRVNKILSNGIKHIIYHDDLLSLSEINEGGDQRPNLAYSENDLVYTIFTSGSTGEPKGVMLEHHTVMNYIYWAISAYHSDSYRSVYPLFTSLAFDLTVTSIWCPLISGGEIEIIDKESFEALQDVAKNQNLSHVKITPSQLNLLNQICDNKSSLQTFILGGEQLESKLCKEITDKLKPGVTICNEYGPTEATVGCMIYRYQQDQQENPVVPIGRPINNAKIYILDKNLHPQPIGVPGEIYIGGRVLARGYLNRPDLTAEKFIDSPFDHKSKLYKTGDLAFFNGEGDIEYIGRVDNQIKLRGYRIELDEIATKIKSYDACRNAVVVIKKIHGEDQLVAYYVSSQNIEENNLRRYLSESLPNYMVPGIFKAVDEIKLTTNGKVDLASLPDLDLTSQNIADLEVSSYKDKVLEVFSSILEVDQIDLKTSFFDLGANSIKLLRITNVLNEFLPFPLKVVDFFTYTNMATLISYIESGEKQEINLVNKEEAMSRRDRLAERRGKMKKRVSFTH</sequence>
<reference evidence="4 5" key="1">
    <citation type="submission" date="2014-03" db="EMBL/GenBank/DDBJ databases">
        <title>Draft Genome of Photorhabdus luminescens BA1, an Egyptian Isolate.</title>
        <authorList>
            <person name="Ghazal S."/>
            <person name="Hurst S.G.IV."/>
            <person name="Morris K."/>
            <person name="Thomas K."/>
            <person name="Tisa L.S."/>
        </authorList>
    </citation>
    <scope>NUCLEOTIDE SEQUENCE [LARGE SCALE GENOMIC DNA]</scope>
    <source>
        <strain evidence="4 5">BA1</strain>
    </source>
</reference>
<protein>
    <submittedName>
        <fullName evidence="4">Amino acid adenylation enzyme/thioester reductase family protein</fullName>
    </submittedName>
</protein>
<dbReference type="Pfam" id="PF00550">
    <property type="entry name" value="PP-binding"/>
    <property type="match status" value="1"/>
</dbReference>
<dbReference type="SUPFAM" id="SSF52777">
    <property type="entry name" value="CoA-dependent acyltransferases"/>
    <property type="match status" value="2"/>
</dbReference>
<comment type="caution">
    <text evidence="4">The sequence shown here is derived from an EMBL/GenBank/DDBJ whole genome shotgun (WGS) entry which is preliminary data.</text>
</comment>
<dbReference type="SUPFAM" id="SSF56801">
    <property type="entry name" value="Acetyl-CoA synthetase-like"/>
    <property type="match status" value="1"/>
</dbReference>
<dbReference type="FunFam" id="2.30.38.10:FF:000001">
    <property type="entry name" value="Non-ribosomal peptide synthetase PvdI"/>
    <property type="match status" value="1"/>
</dbReference>
<name>A0A022PIR3_9GAMM</name>
<dbReference type="Gene3D" id="3.30.559.30">
    <property type="entry name" value="Nonribosomal peptide synthetase, condensation domain"/>
    <property type="match status" value="1"/>
</dbReference>
<dbReference type="PATRIC" id="fig|1393736.3.peg.1917"/>
<dbReference type="GO" id="GO:0005737">
    <property type="term" value="C:cytoplasm"/>
    <property type="evidence" value="ECO:0007669"/>
    <property type="project" value="TreeGrafter"/>
</dbReference>
<keyword evidence="5" id="KW-1185">Reference proteome</keyword>
<dbReference type="InterPro" id="IPR036736">
    <property type="entry name" value="ACP-like_sf"/>
</dbReference>
<dbReference type="Gene3D" id="1.10.1200.10">
    <property type="entry name" value="ACP-like"/>
    <property type="match status" value="1"/>
</dbReference>
<dbReference type="GO" id="GO:0044550">
    <property type="term" value="P:secondary metabolite biosynthetic process"/>
    <property type="evidence" value="ECO:0007669"/>
    <property type="project" value="TreeGrafter"/>
</dbReference>
<keyword evidence="1" id="KW-0596">Phosphopantetheine</keyword>
<dbReference type="Proteomes" id="UP000023464">
    <property type="component" value="Unassembled WGS sequence"/>
</dbReference>